<dbReference type="Proteomes" id="UP000548423">
    <property type="component" value="Unassembled WGS sequence"/>
</dbReference>
<gene>
    <name evidence="1" type="ORF">F4694_001250</name>
</gene>
<dbReference type="EMBL" id="JACCBX010000002">
    <property type="protein sequence ID" value="NYE04506.1"/>
    <property type="molecule type" value="Genomic_DNA"/>
</dbReference>
<evidence type="ECO:0000313" key="2">
    <source>
        <dbReference type="Proteomes" id="UP000548423"/>
    </source>
</evidence>
<proteinExistence type="predicted"/>
<sequence>MKSWKPSKYVVVGGALITYTARGCQDGVEECTAVSALSQEEKLKAYSIPVINEWKTDKFVNKST</sequence>
<reference evidence="2" key="2">
    <citation type="submission" date="2020-08" db="EMBL/GenBank/DDBJ databases">
        <title>The Agave Microbiome: Exploring the role of microbial communities in plant adaptations to desert environments.</title>
        <authorList>
            <person name="Partida-Martinez L.P."/>
        </authorList>
    </citation>
    <scope>NUCLEOTIDE SEQUENCE [LARGE SCALE GENOMIC DNA]</scope>
    <source>
        <strain evidence="2">AT2.8</strain>
    </source>
</reference>
<evidence type="ECO:0000313" key="1">
    <source>
        <dbReference type="EMBL" id="NYE04506.1"/>
    </source>
</evidence>
<comment type="caution">
    <text evidence="1">The sequence shown here is derived from an EMBL/GenBank/DDBJ whole genome shotgun (WGS) entry which is preliminary data.</text>
</comment>
<organism evidence="1 2">
    <name type="scientific">Neobacillus niacini</name>
    <dbReference type="NCBI Taxonomy" id="86668"/>
    <lineage>
        <taxon>Bacteria</taxon>
        <taxon>Bacillati</taxon>
        <taxon>Bacillota</taxon>
        <taxon>Bacilli</taxon>
        <taxon>Bacillales</taxon>
        <taxon>Bacillaceae</taxon>
        <taxon>Neobacillus</taxon>
    </lineage>
</organism>
<protein>
    <submittedName>
        <fullName evidence="1">Uncharacterized protein</fullName>
    </submittedName>
</protein>
<accession>A0A852T9N6</accession>
<reference evidence="2" key="1">
    <citation type="submission" date="2020-07" db="EMBL/GenBank/DDBJ databases">
        <authorList>
            <person name="Partida-Martinez L."/>
            <person name="Huntemann M."/>
            <person name="Clum A."/>
            <person name="Wang J."/>
            <person name="Palaniappan K."/>
            <person name="Ritter S."/>
            <person name="Chen I.-M."/>
            <person name="Stamatis D."/>
            <person name="Reddy T."/>
            <person name="O'Malley R."/>
            <person name="Daum C."/>
            <person name="Shapiro N."/>
            <person name="Ivanova N."/>
            <person name="Kyrpides N."/>
            <person name="Woyke T."/>
        </authorList>
    </citation>
    <scope>NUCLEOTIDE SEQUENCE [LARGE SCALE GENOMIC DNA]</scope>
    <source>
        <strain evidence="2">AT2.8</strain>
    </source>
</reference>
<dbReference type="AlphaFoldDB" id="A0A852T9N6"/>
<name>A0A852T9N6_9BACI</name>